<organism evidence="7 8">
    <name type="scientific">Sulfurimonas marina</name>
    <dbReference type="NCBI Taxonomy" id="2590551"/>
    <lineage>
        <taxon>Bacteria</taxon>
        <taxon>Pseudomonadati</taxon>
        <taxon>Campylobacterota</taxon>
        <taxon>Epsilonproteobacteria</taxon>
        <taxon>Campylobacterales</taxon>
        <taxon>Sulfurimonadaceae</taxon>
        <taxon>Sulfurimonas</taxon>
    </lineage>
</organism>
<keyword evidence="8" id="KW-1185">Reference proteome</keyword>
<evidence type="ECO:0000256" key="5">
    <source>
        <dbReference type="ARBA" id="ARBA00023136"/>
    </source>
</evidence>
<dbReference type="AlphaFoldDB" id="A0A7M1AVK4"/>
<reference evidence="7 8" key="1">
    <citation type="submission" date="2019-06" db="EMBL/GenBank/DDBJ databases">
        <title>Sulfurimonas gotlandica sp. nov., a chemoautotrophic and psychrotolerant epsilonproteobacterium isolated from a pelagic redoxcline, and an emended description of the genus Sulfurimonas.</title>
        <authorList>
            <person name="Wang S."/>
            <person name="Jiang L."/>
            <person name="Shao Z."/>
        </authorList>
    </citation>
    <scope>NUCLEOTIDE SEQUENCE [LARGE SCALE GENOMIC DNA]</scope>
    <source>
        <strain evidence="7 8">B2</strain>
    </source>
</reference>
<evidence type="ECO:0000313" key="7">
    <source>
        <dbReference type="EMBL" id="QOP41473.1"/>
    </source>
</evidence>
<dbReference type="EMBL" id="CP041165">
    <property type="protein sequence ID" value="QOP41473.1"/>
    <property type="molecule type" value="Genomic_DNA"/>
</dbReference>
<evidence type="ECO:0000256" key="1">
    <source>
        <dbReference type="ARBA" id="ARBA00004651"/>
    </source>
</evidence>
<sequence length="86" mass="10121">MKRTVDVIWINLLLLSLASFLIGKFELSNISIFIILLISIFIKGELVIDYFMGLKDVDWRYRSIPILWLVIILLLIFIAYYLPEQS</sequence>
<keyword evidence="4 6" id="KW-1133">Transmembrane helix</keyword>
<evidence type="ECO:0000256" key="6">
    <source>
        <dbReference type="SAM" id="Phobius"/>
    </source>
</evidence>
<comment type="subcellular location">
    <subcellularLocation>
        <location evidence="1">Cell membrane</location>
        <topology evidence="1">Multi-pass membrane protein</topology>
    </subcellularLocation>
</comment>
<evidence type="ECO:0000256" key="4">
    <source>
        <dbReference type="ARBA" id="ARBA00022989"/>
    </source>
</evidence>
<dbReference type="KEGG" id="smax:FJR03_06845"/>
<name>A0A7M1AVK4_9BACT</name>
<dbReference type="Proteomes" id="UP000593910">
    <property type="component" value="Chromosome"/>
</dbReference>
<proteinExistence type="predicted"/>
<evidence type="ECO:0000256" key="2">
    <source>
        <dbReference type="ARBA" id="ARBA00022475"/>
    </source>
</evidence>
<feature type="transmembrane region" description="Helical" evidence="6">
    <location>
        <begin position="7"/>
        <end position="25"/>
    </location>
</feature>
<accession>A0A7M1AVK4</accession>
<feature type="transmembrane region" description="Helical" evidence="6">
    <location>
        <begin position="64"/>
        <end position="82"/>
    </location>
</feature>
<keyword evidence="2" id="KW-1003">Cell membrane</keyword>
<dbReference type="GO" id="GO:0005886">
    <property type="term" value="C:plasma membrane"/>
    <property type="evidence" value="ECO:0007669"/>
    <property type="project" value="UniProtKB-SubCell"/>
</dbReference>
<dbReference type="InterPro" id="IPR005171">
    <property type="entry name" value="Cyt_c_oxidase_su4_prok"/>
</dbReference>
<keyword evidence="5 6" id="KW-0472">Membrane</keyword>
<feature type="transmembrane region" description="Helical" evidence="6">
    <location>
        <begin position="31"/>
        <end position="52"/>
    </location>
</feature>
<evidence type="ECO:0008006" key="9">
    <source>
        <dbReference type="Google" id="ProtNLM"/>
    </source>
</evidence>
<keyword evidence="3 6" id="KW-0812">Transmembrane</keyword>
<protein>
    <recommendedName>
        <fullName evidence="9">Cytochrome C oxidase subunit IV family protein</fullName>
    </recommendedName>
</protein>
<dbReference type="Pfam" id="PF03626">
    <property type="entry name" value="COX4_pro"/>
    <property type="match status" value="1"/>
</dbReference>
<dbReference type="RefSeq" id="WP_193112789.1">
    <property type="nucleotide sequence ID" value="NZ_CP041165.1"/>
</dbReference>
<gene>
    <name evidence="7" type="ORF">FJR03_06845</name>
</gene>
<evidence type="ECO:0000256" key="3">
    <source>
        <dbReference type="ARBA" id="ARBA00022692"/>
    </source>
</evidence>
<evidence type="ECO:0000313" key="8">
    <source>
        <dbReference type="Proteomes" id="UP000593910"/>
    </source>
</evidence>